<dbReference type="InterPro" id="IPR051063">
    <property type="entry name" value="PDI"/>
</dbReference>
<dbReference type="InterPro" id="IPR017937">
    <property type="entry name" value="Thioredoxin_CS"/>
</dbReference>
<evidence type="ECO:0000313" key="3">
    <source>
        <dbReference type="EMBL" id="GMI10254.1"/>
    </source>
</evidence>
<dbReference type="PANTHER" id="PTHR45672">
    <property type="entry name" value="PROTEIN DISULFIDE-ISOMERASE C17H9.14C-RELATED"/>
    <property type="match status" value="1"/>
</dbReference>
<dbReference type="Pfam" id="PF00085">
    <property type="entry name" value="Thioredoxin"/>
    <property type="match status" value="1"/>
</dbReference>
<comment type="caution">
    <text evidence="3">The sequence shown here is derived from an EMBL/GenBank/DDBJ whole genome shotgun (WGS) entry which is preliminary data.</text>
</comment>
<dbReference type="GO" id="GO:0006457">
    <property type="term" value="P:protein folding"/>
    <property type="evidence" value="ECO:0007669"/>
    <property type="project" value="TreeGrafter"/>
</dbReference>
<gene>
    <name evidence="3" type="ORF">TrRE_jg9981</name>
</gene>
<evidence type="ECO:0000259" key="2">
    <source>
        <dbReference type="Pfam" id="PF00085"/>
    </source>
</evidence>
<organism evidence="3 4">
    <name type="scientific">Triparma retinervis</name>
    <dbReference type="NCBI Taxonomy" id="2557542"/>
    <lineage>
        <taxon>Eukaryota</taxon>
        <taxon>Sar</taxon>
        <taxon>Stramenopiles</taxon>
        <taxon>Ochrophyta</taxon>
        <taxon>Bolidophyceae</taxon>
        <taxon>Parmales</taxon>
        <taxon>Triparmaceae</taxon>
        <taxon>Triparma</taxon>
    </lineage>
</organism>
<accession>A0A9W7FDM5</accession>
<reference evidence="3" key="1">
    <citation type="submission" date="2022-07" db="EMBL/GenBank/DDBJ databases">
        <title>Genome analysis of Parmales, a sister group of diatoms, reveals the evolutionary specialization of diatoms from phago-mixotrophs to photoautotrophs.</title>
        <authorList>
            <person name="Ban H."/>
            <person name="Sato S."/>
            <person name="Yoshikawa S."/>
            <person name="Kazumasa Y."/>
            <person name="Nakamura Y."/>
            <person name="Ichinomiya M."/>
            <person name="Saitoh K."/>
            <person name="Sato N."/>
            <person name="Blanc-Mathieu R."/>
            <person name="Endo H."/>
            <person name="Kuwata A."/>
            <person name="Ogata H."/>
        </authorList>
    </citation>
    <scope>NUCLEOTIDE SEQUENCE</scope>
</reference>
<dbReference type="SUPFAM" id="SSF52833">
    <property type="entry name" value="Thioredoxin-like"/>
    <property type="match status" value="1"/>
</dbReference>
<dbReference type="GO" id="GO:0005783">
    <property type="term" value="C:endoplasmic reticulum"/>
    <property type="evidence" value="ECO:0007669"/>
    <property type="project" value="TreeGrafter"/>
</dbReference>
<dbReference type="InterPro" id="IPR013766">
    <property type="entry name" value="Thioredoxin_domain"/>
</dbReference>
<comment type="similarity">
    <text evidence="1">Belongs to the protein disulfide isomerase family.</text>
</comment>
<dbReference type="GO" id="GO:0003756">
    <property type="term" value="F:protein disulfide isomerase activity"/>
    <property type="evidence" value="ECO:0007669"/>
    <property type="project" value="TreeGrafter"/>
</dbReference>
<protein>
    <recommendedName>
        <fullName evidence="2">Thioredoxin domain-containing protein</fullName>
    </recommendedName>
</protein>
<keyword evidence="4" id="KW-1185">Reference proteome</keyword>
<sequence>MLSAHEYKSLINDGEVSTDLVLMFYAPWCPHCQNFAPVYERISEILGTSSLTTSPDEDLPDMDVRMAYFNCEEDEVSMEVCRR</sequence>
<evidence type="ECO:0000313" key="4">
    <source>
        <dbReference type="Proteomes" id="UP001165082"/>
    </source>
</evidence>
<dbReference type="CDD" id="cd02961">
    <property type="entry name" value="PDI_a_family"/>
    <property type="match status" value="1"/>
</dbReference>
<dbReference type="AlphaFoldDB" id="A0A9W7FDM5"/>
<dbReference type="OrthoDB" id="197666at2759"/>
<dbReference type="Gene3D" id="3.40.30.10">
    <property type="entry name" value="Glutaredoxin"/>
    <property type="match status" value="1"/>
</dbReference>
<proteinExistence type="inferred from homology"/>
<feature type="domain" description="Thioredoxin" evidence="2">
    <location>
        <begin position="3"/>
        <end position="46"/>
    </location>
</feature>
<dbReference type="PROSITE" id="PS00194">
    <property type="entry name" value="THIOREDOXIN_1"/>
    <property type="match status" value="1"/>
</dbReference>
<dbReference type="InterPro" id="IPR036249">
    <property type="entry name" value="Thioredoxin-like_sf"/>
</dbReference>
<dbReference type="EMBL" id="BRXZ01000365">
    <property type="protein sequence ID" value="GMI10254.1"/>
    <property type="molecule type" value="Genomic_DNA"/>
</dbReference>
<dbReference type="Proteomes" id="UP001165082">
    <property type="component" value="Unassembled WGS sequence"/>
</dbReference>
<evidence type="ECO:0000256" key="1">
    <source>
        <dbReference type="ARBA" id="ARBA00006347"/>
    </source>
</evidence>
<name>A0A9W7FDM5_9STRA</name>